<reference evidence="1" key="1">
    <citation type="journal article" date="2014" name="Front. Microbiol.">
        <title>High frequency of phylogenetically diverse reductive dehalogenase-homologous genes in deep subseafloor sedimentary metagenomes.</title>
        <authorList>
            <person name="Kawai M."/>
            <person name="Futagami T."/>
            <person name="Toyoda A."/>
            <person name="Takaki Y."/>
            <person name="Nishi S."/>
            <person name="Hori S."/>
            <person name="Arai W."/>
            <person name="Tsubouchi T."/>
            <person name="Morono Y."/>
            <person name="Uchiyama I."/>
            <person name="Ito T."/>
            <person name="Fujiyama A."/>
            <person name="Inagaki F."/>
            <person name="Takami H."/>
        </authorList>
    </citation>
    <scope>NUCLEOTIDE SEQUENCE</scope>
    <source>
        <strain evidence="1">Expedition CK06-06</strain>
    </source>
</reference>
<dbReference type="AlphaFoldDB" id="X0WW09"/>
<evidence type="ECO:0000313" key="1">
    <source>
        <dbReference type="EMBL" id="GAG27382.1"/>
    </source>
</evidence>
<sequence length="127" mass="14324">GSNLPKSISSILGSKLGKVYKSRGINDFMKALRMSYLALKGESDVRKVEEDIVEVKTIYSRNFCPIGGKHNPKNAKIFQDSICTPFTVSFISEIDSSFKFVGDIKECILNTNENTCHYLLHLEEKEK</sequence>
<proteinExistence type="predicted"/>
<feature type="non-terminal residue" evidence="1">
    <location>
        <position position="1"/>
    </location>
</feature>
<dbReference type="EMBL" id="BARS01034966">
    <property type="protein sequence ID" value="GAG27382.1"/>
    <property type="molecule type" value="Genomic_DNA"/>
</dbReference>
<accession>X0WW09</accession>
<protein>
    <recommendedName>
        <fullName evidence="2">4-vinyl reductase 4VR domain-containing protein</fullName>
    </recommendedName>
</protein>
<organism evidence="1">
    <name type="scientific">marine sediment metagenome</name>
    <dbReference type="NCBI Taxonomy" id="412755"/>
    <lineage>
        <taxon>unclassified sequences</taxon>
        <taxon>metagenomes</taxon>
        <taxon>ecological metagenomes</taxon>
    </lineage>
</organism>
<comment type="caution">
    <text evidence="1">The sequence shown here is derived from an EMBL/GenBank/DDBJ whole genome shotgun (WGS) entry which is preliminary data.</text>
</comment>
<gene>
    <name evidence="1" type="ORF">S01H1_53944</name>
</gene>
<evidence type="ECO:0008006" key="2">
    <source>
        <dbReference type="Google" id="ProtNLM"/>
    </source>
</evidence>
<name>X0WW09_9ZZZZ</name>